<evidence type="ECO:0000313" key="1">
    <source>
        <dbReference type="EMBL" id="KAI3783187.1"/>
    </source>
</evidence>
<name>A0ACB9GI99_CICIN</name>
<proteinExistence type="predicted"/>
<evidence type="ECO:0000313" key="2">
    <source>
        <dbReference type="Proteomes" id="UP001055811"/>
    </source>
</evidence>
<keyword evidence="2" id="KW-1185">Reference proteome</keyword>
<gene>
    <name evidence="1" type="ORF">L2E82_13251</name>
</gene>
<reference evidence="2" key="1">
    <citation type="journal article" date="2022" name="Mol. Ecol. Resour.">
        <title>The genomes of chicory, endive, great burdock and yacon provide insights into Asteraceae palaeo-polyploidization history and plant inulin production.</title>
        <authorList>
            <person name="Fan W."/>
            <person name="Wang S."/>
            <person name="Wang H."/>
            <person name="Wang A."/>
            <person name="Jiang F."/>
            <person name="Liu H."/>
            <person name="Zhao H."/>
            <person name="Xu D."/>
            <person name="Zhang Y."/>
        </authorList>
    </citation>
    <scope>NUCLEOTIDE SEQUENCE [LARGE SCALE GENOMIC DNA]</scope>
    <source>
        <strain evidence="2">cv. Punajuju</strain>
    </source>
</reference>
<protein>
    <submittedName>
        <fullName evidence="1">Uncharacterized protein</fullName>
    </submittedName>
</protein>
<sequence>MSFPATILSFILLLFTSITLAEASAVYDALEEYDFPVGLLPTGVTSYTLNEVTGKFKVKLGDTCKFSVAGYDLKYKSTISGVISKGKLTKLNGVSVKVLLFWVDIVEITRDGDELDFSVGILSAGFDVDQFEESPECGCGFDCDLLESNGNRKTMKMANLLDWSL</sequence>
<reference evidence="1 2" key="2">
    <citation type="journal article" date="2022" name="Mol. Ecol. Resour.">
        <title>The genomes of chicory, endive, great burdock and yacon provide insights into Asteraceae paleo-polyploidization history and plant inulin production.</title>
        <authorList>
            <person name="Fan W."/>
            <person name="Wang S."/>
            <person name="Wang H."/>
            <person name="Wang A."/>
            <person name="Jiang F."/>
            <person name="Liu H."/>
            <person name="Zhao H."/>
            <person name="Xu D."/>
            <person name="Zhang Y."/>
        </authorList>
    </citation>
    <scope>NUCLEOTIDE SEQUENCE [LARGE SCALE GENOMIC DNA]</scope>
    <source>
        <strain evidence="2">cv. Punajuju</strain>
        <tissue evidence="1">Leaves</tissue>
    </source>
</reference>
<dbReference type="Proteomes" id="UP001055811">
    <property type="component" value="Linkage Group LG02"/>
</dbReference>
<accession>A0ACB9GI99</accession>
<organism evidence="1 2">
    <name type="scientific">Cichorium intybus</name>
    <name type="common">Chicory</name>
    <dbReference type="NCBI Taxonomy" id="13427"/>
    <lineage>
        <taxon>Eukaryota</taxon>
        <taxon>Viridiplantae</taxon>
        <taxon>Streptophyta</taxon>
        <taxon>Embryophyta</taxon>
        <taxon>Tracheophyta</taxon>
        <taxon>Spermatophyta</taxon>
        <taxon>Magnoliopsida</taxon>
        <taxon>eudicotyledons</taxon>
        <taxon>Gunneridae</taxon>
        <taxon>Pentapetalae</taxon>
        <taxon>asterids</taxon>
        <taxon>campanulids</taxon>
        <taxon>Asterales</taxon>
        <taxon>Asteraceae</taxon>
        <taxon>Cichorioideae</taxon>
        <taxon>Cichorieae</taxon>
        <taxon>Cichoriinae</taxon>
        <taxon>Cichorium</taxon>
    </lineage>
</organism>
<comment type="caution">
    <text evidence="1">The sequence shown here is derived from an EMBL/GenBank/DDBJ whole genome shotgun (WGS) entry which is preliminary data.</text>
</comment>
<dbReference type="EMBL" id="CM042010">
    <property type="protein sequence ID" value="KAI3783187.1"/>
    <property type="molecule type" value="Genomic_DNA"/>
</dbReference>